<dbReference type="InterPro" id="IPR021851">
    <property type="entry name" value="DUF3455"/>
</dbReference>
<dbReference type="VEuPathDB" id="FungiDB:PSTT_05933"/>
<evidence type="ECO:0000256" key="1">
    <source>
        <dbReference type="SAM" id="SignalP"/>
    </source>
</evidence>
<accession>A0A2S4V5B8</accession>
<proteinExistence type="predicted"/>
<gene>
    <name evidence="2" type="ORF">PSHT_11088</name>
</gene>
<reference evidence="3" key="2">
    <citation type="journal article" date="2018" name="BMC Genomics">
        <title>Genomic insights into host adaptation between the wheat stripe rust pathogen (Puccinia striiformis f. sp. tritici) and the barley stripe rust pathogen (Puccinia striiformis f. sp. hordei).</title>
        <authorList>
            <person name="Xia C."/>
            <person name="Wang M."/>
            <person name="Yin C."/>
            <person name="Cornejo O.E."/>
            <person name="Hulbert S.H."/>
            <person name="Chen X."/>
        </authorList>
    </citation>
    <scope>NUCLEOTIDE SEQUENCE [LARGE SCALE GENOMIC DNA]</scope>
    <source>
        <strain evidence="3">93TX-2</strain>
    </source>
</reference>
<comment type="caution">
    <text evidence="2">The sequence shown here is derived from an EMBL/GenBank/DDBJ whole genome shotgun (WGS) entry which is preliminary data.</text>
</comment>
<name>A0A2S4V5B8_9BASI</name>
<protein>
    <submittedName>
        <fullName evidence="2">Uncharacterized protein</fullName>
    </submittedName>
</protein>
<reference evidence="3" key="3">
    <citation type="journal article" date="2018" name="Mol. Plant Microbe Interact.">
        <title>Genome sequence resources for the wheat stripe rust pathogen (Puccinia striiformis f. sp. tritici) and the barley stripe rust pathogen (Puccinia striiformis f. sp. hordei).</title>
        <authorList>
            <person name="Xia C."/>
            <person name="Wang M."/>
            <person name="Yin C."/>
            <person name="Cornejo O.E."/>
            <person name="Hulbert S.H."/>
            <person name="Chen X."/>
        </authorList>
    </citation>
    <scope>NUCLEOTIDE SEQUENCE [LARGE SCALE GENOMIC DNA]</scope>
    <source>
        <strain evidence="3">93TX-2</strain>
    </source>
</reference>
<dbReference type="VEuPathDB" id="FungiDB:PSHT_11088"/>
<keyword evidence="1" id="KW-0732">Signal</keyword>
<dbReference type="AlphaFoldDB" id="A0A2S4V5B8"/>
<feature type="signal peptide" evidence="1">
    <location>
        <begin position="1"/>
        <end position="20"/>
    </location>
</feature>
<organism evidence="2 3">
    <name type="scientific">Puccinia striiformis</name>
    <dbReference type="NCBI Taxonomy" id="27350"/>
    <lineage>
        <taxon>Eukaryota</taxon>
        <taxon>Fungi</taxon>
        <taxon>Dikarya</taxon>
        <taxon>Basidiomycota</taxon>
        <taxon>Pucciniomycotina</taxon>
        <taxon>Pucciniomycetes</taxon>
        <taxon>Pucciniales</taxon>
        <taxon>Pucciniaceae</taxon>
        <taxon>Puccinia</taxon>
    </lineage>
</organism>
<reference evidence="2 3" key="1">
    <citation type="submission" date="2017-12" db="EMBL/GenBank/DDBJ databases">
        <title>Gene loss provides genomic basis for host adaptation in cereal stripe rust fungi.</title>
        <authorList>
            <person name="Xia C."/>
        </authorList>
    </citation>
    <scope>NUCLEOTIDE SEQUENCE [LARGE SCALE GENOMIC DNA]</scope>
    <source>
        <strain evidence="2 3">93TX-2</strain>
    </source>
</reference>
<dbReference type="PANTHER" id="PTHR35567:SF1">
    <property type="entry name" value="CONSERVED FUNGAL PROTEIN (AFU_ORTHOLOGUE AFUA_1G14230)"/>
    <property type="match status" value="1"/>
</dbReference>
<dbReference type="EMBL" id="PKSM01000180">
    <property type="protein sequence ID" value="POW04732.1"/>
    <property type="molecule type" value="Genomic_DNA"/>
</dbReference>
<dbReference type="PANTHER" id="PTHR35567">
    <property type="entry name" value="MALATE DEHYDROGENASE (AFU_ORTHOLOGUE AFUA_2G13800)"/>
    <property type="match status" value="1"/>
</dbReference>
<dbReference type="OrthoDB" id="2495471at2759"/>
<dbReference type="Pfam" id="PF11937">
    <property type="entry name" value="DUF3455"/>
    <property type="match status" value="1"/>
</dbReference>
<dbReference type="Proteomes" id="UP000238274">
    <property type="component" value="Unassembled WGS sequence"/>
</dbReference>
<feature type="chain" id="PRO_5015447321" evidence="1">
    <location>
        <begin position="21"/>
        <end position="308"/>
    </location>
</feature>
<evidence type="ECO:0000313" key="3">
    <source>
        <dbReference type="Proteomes" id="UP000238274"/>
    </source>
</evidence>
<sequence length="308" mass="33923">MITALILNFLCFQIFTVAAGVNTLNDFHLNLPRGTPLLPPTGMTLKFLALGNGTQHYKCMKDSTAGNKLTWALHGADAQLYDVSKDSSIAAELPNALMKGSKSHIKKPDLKNYPIIGRHFFYPKEAGGLLMPSFEIGRQKIMLTKAHFTPSPLSADRNVDWLQLDTIRGDFANRVYRTNTRGGKVHAPECKSTELYSYKSEAYAAIYSFYASAKKTTCVITSITPVPLFFSHSLVEPTIVNQTDLASYAVVAPLCVMCILLSNGLYFLHIPILCLQSSNPVLRTKSPGQSLIYGDRLISDSAREGLLL</sequence>
<keyword evidence="3" id="KW-1185">Reference proteome</keyword>
<evidence type="ECO:0000313" key="2">
    <source>
        <dbReference type="EMBL" id="POW04732.1"/>
    </source>
</evidence>